<dbReference type="OrthoDB" id="5599902at2759"/>
<dbReference type="RefSeq" id="XP_046016489.1">
    <property type="nucleotide sequence ID" value="XM_046163156.1"/>
</dbReference>
<evidence type="ECO:0000313" key="3">
    <source>
        <dbReference type="EMBL" id="KAH7037368.1"/>
    </source>
</evidence>
<feature type="region of interest" description="Disordered" evidence="1">
    <location>
        <begin position="1"/>
        <end position="101"/>
    </location>
</feature>
<dbReference type="GeneID" id="70192702"/>
<sequence>MDDSHHHHHQAPAGGPAGSGPSDDVRSAHVFTGYPQHHPYPSSASNSSGPMPPMSHHQGGHDGGHPHHGGHHSSAVAAAASSSGRRQSRDLDNPAGLFPDLPADKKRKFILVEDNKRNCRLRVRVTLENVDTKEIPDSFRKSSSVFPRSYFPREMQSPPPSATGSRFFQDDLSDNEAEDDNEAMEVEGGRTGRSRGKNTRSDRVMVKVPLAGGAEGEVAIPRTRRAARQSEVKLNDLGYRMAWLQSRVFAGRTVFLQKALDNYRTKTRTAIETVHGPDAEIDPSHYVMRPGKRRWTERMRRSEKPEDDE</sequence>
<dbReference type="EMBL" id="JAGTJQ010000002">
    <property type="protein sequence ID" value="KAH7037368.1"/>
    <property type="molecule type" value="Genomic_DNA"/>
</dbReference>
<dbReference type="AlphaFoldDB" id="A0A9P8YDJ8"/>
<feature type="region of interest" description="Disordered" evidence="1">
    <location>
        <begin position="176"/>
        <end position="203"/>
    </location>
</feature>
<evidence type="ECO:0000256" key="1">
    <source>
        <dbReference type="SAM" id="MobiDB-lite"/>
    </source>
</evidence>
<dbReference type="Pfam" id="PF26087">
    <property type="entry name" value="DUF8032"/>
    <property type="match status" value="2"/>
</dbReference>
<accession>A0A9P8YDJ8</accession>
<feature type="domain" description="DUF8032" evidence="2">
    <location>
        <begin position="110"/>
        <end position="155"/>
    </location>
</feature>
<keyword evidence="4" id="KW-1185">Reference proteome</keyword>
<feature type="compositionally biased region" description="Acidic residues" evidence="1">
    <location>
        <begin position="176"/>
        <end position="185"/>
    </location>
</feature>
<feature type="compositionally biased region" description="Basic residues" evidence="1">
    <location>
        <begin position="1"/>
        <end position="10"/>
    </location>
</feature>
<feature type="compositionally biased region" description="Low complexity" evidence="1">
    <location>
        <begin position="72"/>
        <end position="84"/>
    </location>
</feature>
<gene>
    <name evidence="3" type="ORF">B0I36DRAFT_65080</name>
</gene>
<comment type="caution">
    <text evidence="3">The sequence shown here is derived from an EMBL/GenBank/DDBJ whole genome shotgun (WGS) entry which is preliminary data.</text>
</comment>
<dbReference type="Proteomes" id="UP000756346">
    <property type="component" value="Unassembled WGS sequence"/>
</dbReference>
<protein>
    <recommendedName>
        <fullName evidence="2">DUF8032 domain-containing protein</fullName>
    </recommendedName>
</protein>
<name>A0A9P8YDJ8_9PEZI</name>
<dbReference type="InterPro" id="IPR058345">
    <property type="entry name" value="DUF8032"/>
</dbReference>
<proteinExistence type="predicted"/>
<evidence type="ECO:0000259" key="2">
    <source>
        <dbReference type="Pfam" id="PF26087"/>
    </source>
</evidence>
<feature type="compositionally biased region" description="Low complexity" evidence="1">
    <location>
        <begin position="11"/>
        <end position="22"/>
    </location>
</feature>
<reference evidence="3" key="1">
    <citation type="journal article" date="2021" name="Nat. Commun.">
        <title>Genetic determinants of endophytism in the Arabidopsis root mycobiome.</title>
        <authorList>
            <person name="Mesny F."/>
            <person name="Miyauchi S."/>
            <person name="Thiergart T."/>
            <person name="Pickel B."/>
            <person name="Atanasova L."/>
            <person name="Karlsson M."/>
            <person name="Huettel B."/>
            <person name="Barry K.W."/>
            <person name="Haridas S."/>
            <person name="Chen C."/>
            <person name="Bauer D."/>
            <person name="Andreopoulos W."/>
            <person name="Pangilinan J."/>
            <person name="LaButti K."/>
            <person name="Riley R."/>
            <person name="Lipzen A."/>
            <person name="Clum A."/>
            <person name="Drula E."/>
            <person name="Henrissat B."/>
            <person name="Kohler A."/>
            <person name="Grigoriev I.V."/>
            <person name="Martin F.M."/>
            <person name="Hacquard S."/>
        </authorList>
    </citation>
    <scope>NUCLEOTIDE SEQUENCE</scope>
    <source>
        <strain evidence="3">MPI-CAGE-CH-0230</strain>
    </source>
</reference>
<feature type="domain" description="DUF8032" evidence="2">
    <location>
        <begin position="224"/>
        <end position="266"/>
    </location>
</feature>
<dbReference type="PANTHER" id="PTHR22949">
    <property type="entry name" value="WHITE COLLAR 2 PROTEIN WC2"/>
    <property type="match status" value="1"/>
</dbReference>
<dbReference type="PANTHER" id="PTHR22949:SF0">
    <property type="entry name" value="RE27538P"/>
    <property type="match status" value="1"/>
</dbReference>
<evidence type="ECO:0000313" key="4">
    <source>
        <dbReference type="Proteomes" id="UP000756346"/>
    </source>
</evidence>
<organism evidence="3 4">
    <name type="scientific">Microdochium trichocladiopsis</name>
    <dbReference type="NCBI Taxonomy" id="1682393"/>
    <lineage>
        <taxon>Eukaryota</taxon>
        <taxon>Fungi</taxon>
        <taxon>Dikarya</taxon>
        <taxon>Ascomycota</taxon>
        <taxon>Pezizomycotina</taxon>
        <taxon>Sordariomycetes</taxon>
        <taxon>Xylariomycetidae</taxon>
        <taxon>Xylariales</taxon>
        <taxon>Microdochiaceae</taxon>
        <taxon>Microdochium</taxon>
    </lineage>
</organism>